<dbReference type="CDD" id="cd00340">
    <property type="entry name" value="GSH_Peroxidase"/>
    <property type="match status" value="1"/>
</dbReference>
<keyword evidence="2 6" id="KW-0575">Peroxidase</keyword>
<dbReference type="SUPFAM" id="SSF52833">
    <property type="entry name" value="Thioredoxin-like"/>
    <property type="match status" value="1"/>
</dbReference>
<evidence type="ECO:0000256" key="3">
    <source>
        <dbReference type="ARBA" id="ARBA00022862"/>
    </source>
</evidence>
<dbReference type="PROSITE" id="PS51355">
    <property type="entry name" value="GLUTATHIONE_PEROXID_3"/>
    <property type="match status" value="1"/>
</dbReference>
<dbReference type="AlphaFoldDB" id="A0A9Q3GAH1"/>
<dbReference type="InterPro" id="IPR029760">
    <property type="entry name" value="GPX_CS"/>
</dbReference>
<dbReference type="EMBL" id="AVOT02000005">
    <property type="protein sequence ID" value="MBW0460345.1"/>
    <property type="molecule type" value="Genomic_DNA"/>
</dbReference>
<name>A0A9Q3GAH1_9BASI</name>
<dbReference type="PANTHER" id="PTHR11592">
    <property type="entry name" value="GLUTATHIONE PEROXIDASE"/>
    <property type="match status" value="1"/>
</dbReference>
<dbReference type="Proteomes" id="UP000765509">
    <property type="component" value="Unassembled WGS sequence"/>
</dbReference>
<evidence type="ECO:0000256" key="5">
    <source>
        <dbReference type="ARBA" id="ARBA00049091"/>
    </source>
</evidence>
<protein>
    <recommendedName>
        <fullName evidence="6">Glutathione peroxidase</fullName>
    </recommendedName>
</protein>
<accession>A0A9Q3GAH1</accession>
<evidence type="ECO:0000313" key="9">
    <source>
        <dbReference type="Proteomes" id="UP000765509"/>
    </source>
</evidence>
<keyword evidence="3" id="KW-0049">Antioxidant</keyword>
<organism evidence="8 9">
    <name type="scientific">Austropuccinia psidii MF-1</name>
    <dbReference type="NCBI Taxonomy" id="1389203"/>
    <lineage>
        <taxon>Eukaryota</taxon>
        <taxon>Fungi</taxon>
        <taxon>Dikarya</taxon>
        <taxon>Basidiomycota</taxon>
        <taxon>Pucciniomycotina</taxon>
        <taxon>Pucciniomycetes</taxon>
        <taxon>Pucciniales</taxon>
        <taxon>Sphaerophragmiaceae</taxon>
        <taxon>Austropuccinia</taxon>
    </lineage>
</organism>
<dbReference type="PROSITE" id="PS00460">
    <property type="entry name" value="GLUTATHIONE_PEROXID_1"/>
    <property type="match status" value="1"/>
</dbReference>
<dbReference type="InterPro" id="IPR036249">
    <property type="entry name" value="Thioredoxin-like_sf"/>
</dbReference>
<dbReference type="PANTHER" id="PTHR11592:SF78">
    <property type="entry name" value="GLUTATHIONE PEROXIDASE"/>
    <property type="match status" value="1"/>
</dbReference>
<evidence type="ECO:0000313" key="8">
    <source>
        <dbReference type="EMBL" id="MBW0460345.1"/>
    </source>
</evidence>
<reference evidence="8" key="1">
    <citation type="submission" date="2021-03" db="EMBL/GenBank/DDBJ databases">
        <title>Draft genome sequence of rust myrtle Austropuccinia psidii MF-1, a brazilian biotype.</title>
        <authorList>
            <person name="Quecine M.C."/>
            <person name="Pachon D.M.R."/>
            <person name="Bonatelli M.L."/>
            <person name="Correr F.H."/>
            <person name="Franceschini L.M."/>
            <person name="Leite T.F."/>
            <person name="Margarido G.R.A."/>
            <person name="Almeida C.A."/>
            <person name="Ferrarezi J.A."/>
            <person name="Labate C.A."/>
        </authorList>
    </citation>
    <scope>NUCLEOTIDE SEQUENCE</scope>
    <source>
        <strain evidence="8">MF-1</strain>
    </source>
</reference>
<dbReference type="InterPro" id="IPR000889">
    <property type="entry name" value="Glutathione_peroxidase"/>
</dbReference>
<evidence type="ECO:0000256" key="1">
    <source>
        <dbReference type="ARBA" id="ARBA00006926"/>
    </source>
</evidence>
<keyword evidence="9" id="KW-1185">Reference proteome</keyword>
<dbReference type="PROSITE" id="PS00763">
    <property type="entry name" value="GLUTATHIONE_PEROXID_2"/>
    <property type="match status" value="1"/>
</dbReference>
<dbReference type="FunFam" id="3.40.30.10:FF:000010">
    <property type="entry name" value="Glutathione peroxidase"/>
    <property type="match status" value="1"/>
</dbReference>
<proteinExistence type="inferred from homology"/>
<sequence>MNALGFITAAPLSQNGLGMHSLLGLGFPGASPSLILLQTFRSTRSPNRGPSRTMSSFYDLKAPLANGSVYDFSQAKGKVVLIVNVASKCGFTAQYDGLEKLWKKYQDKDFVLIGFPCNQFAGQEPGTDAEIASFCKINYGVSFPIAQKCNVNGDDASEVFKFLKSKKSGFMGLTQIKWNFEKFLVDKAGNVRFRHASTTKPESLEVEITKLLAEPAAEA</sequence>
<comment type="catalytic activity">
    <reaction evidence="5">
        <text>a hydroperoxide + [thioredoxin]-dithiol = an alcohol + [thioredoxin]-disulfide + H2O</text>
        <dbReference type="Rhea" id="RHEA:62620"/>
        <dbReference type="Rhea" id="RHEA-COMP:10698"/>
        <dbReference type="Rhea" id="RHEA-COMP:10700"/>
        <dbReference type="ChEBI" id="CHEBI:15377"/>
        <dbReference type="ChEBI" id="CHEBI:29950"/>
        <dbReference type="ChEBI" id="CHEBI:30879"/>
        <dbReference type="ChEBI" id="CHEBI:35924"/>
        <dbReference type="ChEBI" id="CHEBI:50058"/>
        <dbReference type="EC" id="1.11.1.24"/>
    </reaction>
</comment>
<dbReference type="GO" id="GO:0034599">
    <property type="term" value="P:cellular response to oxidative stress"/>
    <property type="evidence" value="ECO:0007669"/>
    <property type="project" value="TreeGrafter"/>
</dbReference>
<comment type="caution">
    <text evidence="8">The sequence shown here is derived from an EMBL/GenBank/DDBJ whole genome shotgun (WGS) entry which is preliminary data.</text>
</comment>
<dbReference type="Pfam" id="PF00255">
    <property type="entry name" value="GSHPx"/>
    <property type="match status" value="1"/>
</dbReference>
<evidence type="ECO:0000259" key="7">
    <source>
        <dbReference type="PROSITE" id="PS51352"/>
    </source>
</evidence>
<dbReference type="OrthoDB" id="446890at2759"/>
<dbReference type="InterPro" id="IPR013766">
    <property type="entry name" value="Thioredoxin_domain"/>
</dbReference>
<dbReference type="InterPro" id="IPR029759">
    <property type="entry name" value="GPX_AS"/>
</dbReference>
<comment type="similarity">
    <text evidence="1 6">Belongs to the glutathione peroxidase family.</text>
</comment>
<dbReference type="Gene3D" id="3.40.30.10">
    <property type="entry name" value="Glutaredoxin"/>
    <property type="match status" value="1"/>
</dbReference>
<dbReference type="PRINTS" id="PR01011">
    <property type="entry name" value="GLUTPROXDASE"/>
</dbReference>
<evidence type="ECO:0000256" key="2">
    <source>
        <dbReference type="ARBA" id="ARBA00022559"/>
    </source>
</evidence>
<keyword evidence="4 6" id="KW-0560">Oxidoreductase</keyword>
<evidence type="ECO:0000256" key="4">
    <source>
        <dbReference type="ARBA" id="ARBA00023002"/>
    </source>
</evidence>
<evidence type="ECO:0000256" key="6">
    <source>
        <dbReference type="RuleBase" id="RU000499"/>
    </source>
</evidence>
<dbReference type="GO" id="GO:0140824">
    <property type="term" value="F:thioredoxin-dependent peroxiredoxin activity"/>
    <property type="evidence" value="ECO:0007669"/>
    <property type="project" value="UniProtKB-EC"/>
</dbReference>
<gene>
    <name evidence="8" type="ORF">O181_000060</name>
</gene>
<dbReference type="PROSITE" id="PS51352">
    <property type="entry name" value="THIOREDOXIN_2"/>
    <property type="match status" value="1"/>
</dbReference>
<feature type="domain" description="Thioredoxin" evidence="7">
    <location>
        <begin position="51"/>
        <end position="213"/>
    </location>
</feature>